<gene>
    <name evidence="3" type="ORF">Nepgr_024669</name>
</gene>
<dbReference type="PANTHER" id="PTHR47926:SF347">
    <property type="entry name" value="PENTATRICOPEPTIDE REPEAT-CONTAINING PROTEIN"/>
    <property type="match status" value="1"/>
</dbReference>
<organism evidence="3 4">
    <name type="scientific">Nepenthes gracilis</name>
    <name type="common">Slender pitcher plant</name>
    <dbReference type="NCBI Taxonomy" id="150966"/>
    <lineage>
        <taxon>Eukaryota</taxon>
        <taxon>Viridiplantae</taxon>
        <taxon>Streptophyta</taxon>
        <taxon>Embryophyta</taxon>
        <taxon>Tracheophyta</taxon>
        <taxon>Spermatophyta</taxon>
        <taxon>Magnoliopsida</taxon>
        <taxon>eudicotyledons</taxon>
        <taxon>Gunneridae</taxon>
        <taxon>Pentapetalae</taxon>
        <taxon>Caryophyllales</taxon>
        <taxon>Nepenthaceae</taxon>
        <taxon>Nepenthes</taxon>
    </lineage>
</organism>
<sequence length="224" mass="24640">MGLSDFGVFFLEHGCADEAIQLFGEMLFAEINPDQKALTGVLTSFSTLDNLPKVKGVHAYAVRAGIDRGNLFGGALGFARKVFDVISHKDQVSCSALVSEYAQNGYVEEALWLFCEMLTAELEIDSYTISSVLKDIVALNNSSIGTQLQSLTVKLALHSEVSVGSSLFTMYAKYGSFVDCRKAFDNIINPDLIGWTPMIMSTMHNSQSHLDLLPIWVRMRPESP</sequence>
<dbReference type="Gene3D" id="1.25.40.10">
    <property type="entry name" value="Tetratricopeptide repeat domain"/>
    <property type="match status" value="1"/>
</dbReference>
<accession>A0AAD3T568</accession>
<dbReference type="EMBL" id="BSYO01000025">
    <property type="protein sequence ID" value="GMH22826.1"/>
    <property type="molecule type" value="Genomic_DNA"/>
</dbReference>
<evidence type="ECO:0000256" key="2">
    <source>
        <dbReference type="PROSITE-ProRule" id="PRU00708"/>
    </source>
</evidence>
<evidence type="ECO:0008006" key="5">
    <source>
        <dbReference type="Google" id="ProtNLM"/>
    </source>
</evidence>
<proteinExistence type="predicted"/>
<evidence type="ECO:0000256" key="1">
    <source>
        <dbReference type="ARBA" id="ARBA00022737"/>
    </source>
</evidence>
<name>A0AAD3T568_NEPGR</name>
<evidence type="ECO:0000313" key="4">
    <source>
        <dbReference type="Proteomes" id="UP001279734"/>
    </source>
</evidence>
<dbReference type="Pfam" id="PF01535">
    <property type="entry name" value="PPR"/>
    <property type="match status" value="1"/>
</dbReference>
<dbReference type="InterPro" id="IPR046960">
    <property type="entry name" value="PPR_At4g14850-like_plant"/>
</dbReference>
<protein>
    <recommendedName>
        <fullName evidence="5">Pentatricopeptide repeat-containing protein</fullName>
    </recommendedName>
</protein>
<comment type="caution">
    <text evidence="3">The sequence shown here is derived from an EMBL/GenBank/DDBJ whole genome shotgun (WGS) entry which is preliminary data.</text>
</comment>
<dbReference type="Pfam" id="PF13041">
    <property type="entry name" value="PPR_2"/>
    <property type="match status" value="1"/>
</dbReference>
<evidence type="ECO:0000313" key="3">
    <source>
        <dbReference type="EMBL" id="GMH22826.1"/>
    </source>
</evidence>
<dbReference type="AlphaFoldDB" id="A0AAD3T568"/>
<reference evidence="3" key="1">
    <citation type="submission" date="2023-05" db="EMBL/GenBank/DDBJ databases">
        <title>Nepenthes gracilis genome sequencing.</title>
        <authorList>
            <person name="Fukushima K."/>
        </authorList>
    </citation>
    <scope>NUCLEOTIDE SEQUENCE</scope>
    <source>
        <strain evidence="3">SING2019-196</strain>
    </source>
</reference>
<dbReference type="InterPro" id="IPR011990">
    <property type="entry name" value="TPR-like_helical_dom_sf"/>
</dbReference>
<feature type="repeat" description="PPR" evidence="2">
    <location>
        <begin position="90"/>
        <end position="124"/>
    </location>
</feature>
<keyword evidence="4" id="KW-1185">Reference proteome</keyword>
<dbReference type="PROSITE" id="PS51375">
    <property type="entry name" value="PPR"/>
    <property type="match status" value="1"/>
</dbReference>
<dbReference type="GO" id="GO:0003723">
    <property type="term" value="F:RNA binding"/>
    <property type="evidence" value="ECO:0007669"/>
    <property type="project" value="InterPro"/>
</dbReference>
<keyword evidence="1" id="KW-0677">Repeat</keyword>
<dbReference type="PANTHER" id="PTHR47926">
    <property type="entry name" value="PENTATRICOPEPTIDE REPEAT-CONTAINING PROTEIN"/>
    <property type="match status" value="1"/>
</dbReference>
<dbReference type="NCBIfam" id="TIGR00756">
    <property type="entry name" value="PPR"/>
    <property type="match status" value="1"/>
</dbReference>
<dbReference type="Proteomes" id="UP001279734">
    <property type="component" value="Unassembled WGS sequence"/>
</dbReference>
<dbReference type="GO" id="GO:0009451">
    <property type="term" value="P:RNA modification"/>
    <property type="evidence" value="ECO:0007669"/>
    <property type="project" value="InterPro"/>
</dbReference>
<dbReference type="InterPro" id="IPR002885">
    <property type="entry name" value="PPR_rpt"/>
</dbReference>